<dbReference type="Proteomes" id="UP000277871">
    <property type="component" value="Unassembled WGS sequence"/>
</dbReference>
<evidence type="ECO:0000256" key="1">
    <source>
        <dbReference type="ARBA" id="ARBA00022490"/>
    </source>
</evidence>
<evidence type="ECO:0000313" key="8">
    <source>
        <dbReference type="Proteomes" id="UP000277871"/>
    </source>
</evidence>
<evidence type="ECO:0000256" key="3">
    <source>
        <dbReference type="ARBA" id="ARBA00022801"/>
    </source>
</evidence>
<dbReference type="InterPro" id="IPR029062">
    <property type="entry name" value="Class_I_gatase-like"/>
</dbReference>
<keyword evidence="8" id="KW-1185">Reference proteome</keyword>
<keyword evidence="4" id="KW-0346">Stress response</keyword>
<dbReference type="GO" id="GO:0036524">
    <property type="term" value="F:protein deglycase activity"/>
    <property type="evidence" value="ECO:0007669"/>
    <property type="project" value="InterPro"/>
</dbReference>
<dbReference type="GO" id="GO:0019243">
    <property type="term" value="P:methylglyoxal catabolic process to D-lactate via S-lactoyl-glutathione"/>
    <property type="evidence" value="ECO:0007669"/>
    <property type="project" value="TreeGrafter"/>
</dbReference>
<dbReference type="GO" id="GO:0019172">
    <property type="term" value="F:glyoxalase III activity"/>
    <property type="evidence" value="ECO:0007669"/>
    <property type="project" value="TreeGrafter"/>
</dbReference>
<evidence type="ECO:0000256" key="4">
    <source>
        <dbReference type="ARBA" id="ARBA00023016"/>
    </source>
</evidence>
<reference evidence="7 8" key="1">
    <citation type="submission" date="2018-10" db="EMBL/GenBank/DDBJ databases">
        <title>Kocuria tytonicola, new bacteria from the preen glands of American barn owls (Tyto furcata).</title>
        <authorList>
            <person name="Braun M.S."/>
            <person name="Wang E."/>
            <person name="Zimmermann S."/>
            <person name="Boutin S."/>
            <person name="Wagner H."/>
            <person name="Wink M."/>
        </authorList>
    </citation>
    <scope>NUCLEOTIDE SEQUENCE [LARGE SCALE GENOMIC DNA]</scope>
    <source>
        <strain evidence="7 8">473</strain>
    </source>
</reference>
<gene>
    <name evidence="7" type="primary">hchA</name>
    <name evidence="7" type="ORF">EAE32_00220</name>
</gene>
<keyword evidence="1" id="KW-0963">Cytoplasm</keyword>
<feature type="domain" description="DJ-1/PfpI" evidence="6">
    <location>
        <begin position="72"/>
        <end position="194"/>
    </location>
</feature>
<dbReference type="AlphaFoldDB" id="A0A3L9L421"/>
<keyword evidence="5" id="KW-0234">DNA repair</keyword>
<name>A0A3L9L421_9MICC</name>
<accession>A0A3L9L421</accession>
<keyword evidence="2" id="KW-0227">DNA damage</keyword>
<dbReference type="PANTHER" id="PTHR48094:SF20">
    <property type="entry name" value="PROTEIN_NUCLEIC ACID DEGLYCASE 1"/>
    <property type="match status" value="1"/>
</dbReference>
<dbReference type="InterPro" id="IPR017283">
    <property type="entry name" value="HchA"/>
</dbReference>
<organism evidence="7 8">
    <name type="scientific">Kocuria tytonicola</name>
    <dbReference type="NCBI Taxonomy" id="2055946"/>
    <lineage>
        <taxon>Bacteria</taxon>
        <taxon>Bacillati</taxon>
        <taxon>Actinomycetota</taxon>
        <taxon>Actinomycetes</taxon>
        <taxon>Micrococcales</taxon>
        <taxon>Micrococcaceae</taxon>
        <taxon>Kocuria</taxon>
    </lineage>
</organism>
<dbReference type="GO" id="GO:0005737">
    <property type="term" value="C:cytoplasm"/>
    <property type="evidence" value="ECO:0007669"/>
    <property type="project" value="TreeGrafter"/>
</dbReference>
<evidence type="ECO:0000256" key="5">
    <source>
        <dbReference type="ARBA" id="ARBA00023204"/>
    </source>
</evidence>
<dbReference type="SUPFAM" id="SSF52317">
    <property type="entry name" value="Class I glutamine amidotransferase-like"/>
    <property type="match status" value="1"/>
</dbReference>
<dbReference type="EMBL" id="RDEX01000001">
    <property type="protein sequence ID" value="RLY93723.1"/>
    <property type="molecule type" value="Genomic_DNA"/>
</dbReference>
<dbReference type="NCBIfam" id="NF003168">
    <property type="entry name" value="PRK04155.1"/>
    <property type="match status" value="1"/>
</dbReference>
<evidence type="ECO:0000256" key="2">
    <source>
        <dbReference type="ARBA" id="ARBA00022763"/>
    </source>
</evidence>
<proteinExistence type="predicted"/>
<evidence type="ECO:0000259" key="6">
    <source>
        <dbReference type="Pfam" id="PF01965"/>
    </source>
</evidence>
<dbReference type="PANTHER" id="PTHR48094">
    <property type="entry name" value="PROTEIN/NUCLEIC ACID DEGLYCASE DJ-1-RELATED"/>
    <property type="match status" value="1"/>
</dbReference>
<keyword evidence="3" id="KW-0378">Hydrolase</keyword>
<dbReference type="RefSeq" id="WP_121846177.1">
    <property type="nucleotide sequence ID" value="NZ_PHOA01000057.1"/>
</dbReference>
<sequence>MASKKPVRDSAEHNAYFPSEYSLGQYVAPTTDFDGAHGVPSVSSGPRKILTVLTDERYLPLEDDVYFSTGNHPVETLLPLMHLKAAGYDVDVATLSGNLAKFELWAMPEKDDAVQQAWEELRPQFERPRPLPEIADGLDGDSDYAAVFIPGGHGATINLADSPEVGRVLAWALENDRPVITLCHGPAALLSAVGDDGKNLFEGYSVTVFPDALDSGPNIEIGYLPGRMTWLVADGLTRAGLTVVNDDMTGQVHRDRGLLTGDSPLASNALGRLAVETLTGQAYAAD</sequence>
<dbReference type="InterPro" id="IPR002818">
    <property type="entry name" value="DJ-1/PfpI"/>
</dbReference>
<dbReference type="OrthoDB" id="9792284at2"/>
<dbReference type="Gene3D" id="3.40.50.880">
    <property type="match status" value="1"/>
</dbReference>
<comment type="caution">
    <text evidence="7">The sequence shown here is derived from an EMBL/GenBank/DDBJ whole genome shotgun (WGS) entry which is preliminary data.</text>
</comment>
<dbReference type="PIRSF" id="PIRSF037798">
    <property type="entry name" value="Chaperone_HchA"/>
    <property type="match status" value="1"/>
</dbReference>
<dbReference type="GO" id="GO:0006281">
    <property type="term" value="P:DNA repair"/>
    <property type="evidence" value="ECO:0007669"/>
    <property type="project" value="UniProtKB-KW"/>
</dbReference>
<dbReference type="Pfam" id="PF01965">
    <property type="entry name" value="DJ-1_PfpI"/>
    <property type="match status" value="1"/>
</dbReference>
<evidence type="ECO:0000313" key="7">
    <source>
        <dbReference type="EMBL" id="RLY93723.1"/>
    </source>
</evidence>
<dbReference type="InterPro" id="IPR050325">
    <property type="entry name" value="Prot/Nucl_acid_deglycase"/>
</dbReference>
<protein>
    <submittedName>
        <fullName evidence="7">Protein deglycase HchA</fullName>
    </submittedName>
</protein>